<feature type="region of interest" description="Disordered" evidence="1">
    <location>
        <begin position="116"/>
        <end position="156"/>
    </location>
</feature>
<dbReference type="WBParaSite" id="sdigi.contig59.g3238.t1">
    <property type="protein sequence ID" value="sdigi.contig59.g3238.t1"/>
    <property type="gene ID" value="sdigi.contig59.g3238"/>
</dbReference>
<sequence length="156" mass="18875">MQRTRIRLEQEARKKSERKLQKSFIRKKNENKLLEKKKEPTLKFENRYELLEDLSFGRMSFRGFNPEVEKLMKYYKDLKDDKVSDGVDFDDGHDVTDYELATSIFSTKAKREEKYLSSQEISEKNLTDEINEQPTKRKRRRDEYRLESGDQKKQHV</sequence>
<dbReference type="PANTHER" id="PTHR13582">
    <property type="entry name" value="M-PHASE PHOSPHOPROTEIN 6"/>
    <property type="match status" value="1"/>
</dbReference>
<organism evidence="2 3">
    <name type="scientific">Setaria digitata</name>
    <dbReference type="NCBI Taxonomy" id="48799"/>
    <lineage>
        <taxon>Eukaryota</taxon>
        <taxon>Metazoa</taxon>
        <taxon>Ecdysozoa</taxon>
        <taxon>Nematoda</taxon>
        <taxon>Chromadorea</taxon>
        <taxon>Rhabditida</taxon>
        <taxon>Spirurina</taxon>
        <taxon>Spiruromorpha</taxon>
        <taxon>Filarioidea</taxon>
        <taxon>Setariidae</taxon>
        <taxon>Setaria</taxon>
    </lineage>
</organism>
<dbReference type="GO" id="GO:0000460">
    <property type="term" value="P:maturation of 5.8S rRNA"/>
    <property type="evidence" value="ECO:0007669"/>
    <property type="project" value="TreeGrafter"/>
</dbReference>
<proteinExistence type="predicted"/>
<feature type="compositionally biased region" description="Basic and acidic residues" evidence="1">
    <location>
        <begin position="116"/>
        <end position="127"/>
    </location>
</feature>
<feature type="compositionally biased region" description="Basic and acidic residues" evidence="1">
    <location>
        <begin position="1"/>
        <end position="20"/>
    </location>
</feature>
<dbReference type="Proteomes" id="UP000887581">
    <property type="component" value="Unplaced"/>
</dbReference>
<name>A0A915PY79_9BILA</name>
<evidence type="ECO:0000313" key="2">
    <source>
        <dbReference type="Proteomes" id="UP000887581"/>
    </source>
</evidence>
<feature type="compositionally biased region" description="Basic and acidic residues" evidence="1">
    <location>
        <begin position="141"/>
        <end position="156"/>
    </location>
</feature>
<accession>A0A915PY79</accession>
<dbReference type="PANTHER" id="PTHR13582:SF0">
    <property type="entry name" value="M-PHASE PHOSPHOPROTEIN 6"/>
    <property type="match status" value="1"/>
</dbReference>
<dbReference type="InterPro" id="IPR019324">
    <property type="entry name" value="MPP6"/>
</dbReference>
<dbReference type="Pfam" id="PF10175">
    <property type="entry name" value="MPP6"/>
    <property type="match status" value="1"/>
</dbReference>
<feature type="region of interest" description="Disordered" evidence="1">
    <location>
        <begin position="1"/>
        <end position="21"/>
    </location>
</feature>
<dbReference type="AlphaFoldDB" id="A0A915PY79"/>
<reference evidence="3" key="1">
    <citation type="submission" date="2022-11" db="UniProtKB">
        <authorList>
            <consortium name="WormBaseParasite"/>
        </authorList>
    </citation>
    <scope>IDENTIFICATION</scope>
</reference>
<keyword evidence="2" id="KW-1185">Reference proteome</keyword>
<protein>
    <submittedName>
        <fullName evidence="3">NUC153 domain-containing protein</fullName>
    </submittedName>
</protein>
<evidence type="ECO:0000256" key="1">
    <source>
        <dbReference type="SAM" id="MobiDB-lite"/>
    </source>
</evidence>
<evidence type="ECO:0000313" key="3">
    <source>
        <dbReference type="WBParaSite" id="sdigi.contig59.g3238.t1"/>
    </source>
</evidence>